<feature type="transmembrane region" description="Helical" evidence="1">
    <location>
        <begin position="23"/>
        <end position="42"/>
    </location>
</feature>
<dbReference type="RefSeq" id="WP_394299269.1">
    <property type="nucleotide sequence ID" value="NZ_JBHMQT010000003.1"/>
</dbReference>
<keyword evidence="1" id="KW-0472">Membrane</keyword>
<keyword evidence="1" id="KW-1133">Transmembrane helix</keyword>
<evidence type="ECO:0000313" key="3">
    <source>
        <dbReference type="Proteomes" id="UP001589870"/>
    </source>
</evidence>
<dbReference type="Proteomes" id="UP001589870">
    <property type="component" value="Unassembled WGS sequence"/>
</dbReference>
<keyword evidence="1" id="KW-0812">Transmembrane</keyword>
<gene>
    <name evidence="2" type="ORF">ACFHYQ_01785</name>
</gene>
<organism evidence="2 3">
    <name type="scientific">Sphaerimonospora cavernae</name>
    <dbReference type="NCBI Taxonomy" id="1740611"/>
    <lineage>
        <taxon>Bacteria</taxon>
        <taxon>Bacillati</taxon>
        <taxon>Actinomycetota</taxon>
        <taxon>Actinomycetes</taxon>
        <taxon>Streptosporangiales</taxon>
        <taxon>Streptosporangiaceae</taxon>
        <taxon>Sphaerimonospora</taxon>
    </lineage>
</organism>
<name>A0ABV6TXT9_9ACTN</name>
<sequence>MPVPAATRERCRSMLGPGEDIRYVFPALAMSPPATATFLVVVTDRSVTLLSMAGRDSPSGVWATYPRRTRLGPMELRPIEFGSGPRIEIDGMVFEVDVEYAAVVAAADAEAFSPGDLPRDPLPDL</sequence>
<proteinExistence type="predicted"/>
<evidence type="ECO:0000256" key="1">
    <source>
        <dbReference type="SAM" id="Phobius"/>
    </source>
</evidence>
<protein>
    <submittedName>
        <fullName evidence="2">Uncharacterized protein</fullName>
    </submittedName>
</protein>
<comment type="caution">
    <text evidence="2">The sequence shown here is derived from an EMBL/GenBank/DDBJ whole genome shotgun (WGS) entry which is preliminary data.</text>
</comment>
<dbReference type="EMBL" id="JBHMQT010000003">
    <property type="protein sequence ID" value="MFC0861019.1"/>
    <property type="molecule type" value="Genomic_DNA"/>
</dbReference>
<reference evidence="2 3" key="1">
    <citation type="submission" date="2024-09" db="EMBL/GenBank/DDBJ databases">
        <authorList>
            <person name="Sun Q."/>
            <person name="Mori K."/>
        </authorList>
    </citation>
    <scope>NUCLEOTIDE SEQUENCE [LARGE SCALE GENOMIC DNA]</scope>
    <source>
        <strain evidence="2 3">TBRC 1851</strain>
    </source>
</reference>
<accession>A0ABV6TXT9</accession>
<evidence type="ECO:0000313" key="2">
    <source>
        <dbReference type="EMBL" id="MFC0861019.1"/>
    </source>
</evidence>
<keyword evidence="3" id="KW-1185">Reference proteome</keyword>